<proteinExistence type="predicted"/>
<dbReference type="Proteomes" id="UP000823399">
    <property type="component" value="Unassembled WGS sequence"/>
</dbReference>
<keyword evidence="2" id="KW-1185">Reference proteome</keyword>
<dbReference type="OrthoDB" id="2693302at2759"/>
<accession>A0A9P7EUX1</accession>
<reference evidence="1" key="1">
    <citation type="journal article" date="2020" name="New Phytol.">
        <title>Comparative genomics reveals dynamic genome evolution in host specialist ectomycorrhizal fungi.</title>
        <authorList>
            <person name="Lofgren L.A."/>
            <person name="Nguyen N.H."/>
            <person name="Vilgalys R."/>
            <person name="Ruytinx J."/>
            <person name="Liao H.L."/>
            <person name="Branco S."/>
            <person name="Kuo A."/>
            <person name="LaButti K."/>
            <person name="Lipzen A."/>
            <person name="Andreopoulos W."/>
            <person name="Pangilinan J."/>
            <person name="Riley R."/>
            <person name="Hundley H."/>
            <person name="Na H."/>
            <person name="Barry K."/>
            <person name="Grigoriev I.V."/>
            <person name="Stajich J.E."/>
            <person name="Kennedy P.G."/>
        </authorList>
    </citation>
    <scope>NUCLEOTIDE SEQUENCE</scope>
    <source>
        <strain evidence="1">FC423</strain>
    </source>
</reference>
<protein>
    <submittedName>
        <fullName evidence="1">Uncharacterized protein</fullName>
    </submittedName>
</protein>
<evidence type="ECO:0000313" key="2">
    <source>
        <dbReference type="Proteomes" id="UP000823399"/>
    </source>
</evidence>
<dbReference type="AlphaFoldDB" id="A0A9P7EUX1"/>
<dbReference type="RefSeq" id="XP_041285937.1">
    <property type="nucleotide sequence ID" value="XM_041439144.1"/>
</dbReference>
<sequence length="102" mass="11590">MRLPARFVTHPELRTTFEADHAARNSKEAEAIKQAQKKGARAVKIHQDATTKNFDAPLSSYKLKDDFLTIAQALGLAVETLFVQTYHCRLIGGNHHHHRQQF</sequence>
<dbReference type="GeneID" id="64701403"/>
<comment type="caution">
    <text evidence="1">The sequence shown here is derived from an EMBL/GenBank/DDBJ whole genome shotgun (WGS) entry which is preliminary data.</text>
</comment>
<gene>
    <name evidence="1" type="ORF">F5147DRAFT_725944</name>
</gene>
<dbReference type="EMBL" id="JABBWM010000111">
    <property type="protein sequence ID" value="KAG2089474.1"/>
    <property type="molecule type" value="Genomic_DNA"/>
</dbReference>
<evidence type="ECO:0000313" key="1">
    <source>
        <dbReference type="EMBL" id="KAG2089474.1"/>
    </source>
</evidence>
<name>A0A9P7EUX1_9AGAM</name>
<organism evidence="1 2">
    <name type="scientific">Suillus discolor</name>
    <dbReference type="NCBI Taxonomy" id="1912936"/>
    <lineage>
        <taxon>Eukaryota</taxon>
        <taxon>Fungi</taxon>
        <taxon>Dikarya</taxon>
        <taxon>Basidiomycota</taxon>
        <taxon>Agaricomycotina</taxon>
        <taxon>Agaricomycetes</taxon>
        <taxon>Agaricomycetidae</taxon>
        <taxon>Boletales</taxon>
        <taxon>Suillineae</taxon>
        <taxon>Suillaceae</taxon>
        <taxon>Suillus</taxon>
    </lineage>
</organism>